<feature type="signal peptide" evidence="1">
    <location>
        <begin position="1"/>
        <end position="17"/>
    </location>
</feature>
<evidence type="ECO:0000313" key="3">
    <source>
        <dbReference type="Proteomes" id="UP000249218"/>
    </source>
</evidence>
<reference evidence="2 3" key="1">
    <citation type="journal article" date="2017" name="BMC Biol.">
        <title>Genomic innovations, transcriptional plasticity and gene loss underlying the evolution and divergence of two highly polyphagous and invasive Helicoverpa pest species.</title>
        <authorList>
            <person name="Pearce S.L."/>
            <person name="Clarke D.F."/>
            <person name="East P.D."/>
            <person name="Elfekih S."/>
            <person name="Gordon K.H."/>
            <person name="Jermiin L.S."/>
            <person name="McGaughran A."/>
            <person name="Oakeshott J.G."/>
            <person name="Papanikolaou A."/>
            <person name="Perera O.P."/>
            <person name="Rane R.V."/>
            <person name="Richards S."/>
            <person name="Tay W.T."/>
            <person name="Walsh T.K."/>
            <person name="Anderson A."/>
            <person name="Anderson C.J."/>
            <person name="Asgari S."/>
            <person name="Board P.G."/>
            <person name="Bretschneider A."/>
            <person name="Campbell P.M."/>
            <person name="Chertemps T."/>
            <person name="Christeller J.T."/>
            <person name="Coppin C.W."/>
            <person name="Downes S.J."/>
            <person name="Duan G."/>
            <person name="Farnsworth C.A."/>
            <person name="Good R.T."/>
            <person name="Han L.B."/>
            <person name="Han Y.C."/>
            <person name="Hatje K."/>
            <person name="Horne I."/>
            <person name="Huang Y.P."/>
            <person name="Hughes D.S."/>
            <person name="Jacquin-Joly E."/>
            <person name="James W."/>
            <person name="Jhangiani S."/>
            <person name="Kollmar M."/>
            <person name="Kuwar S.S."/>
            <person name="Li S."/>
            <person name="Liu N.Y."/>
            <person name="Maibeche M.T."/>
            <person name="Miller J.R."/>
            <person name="Montagne N."/>
            <person name="Perry T."/>
            <person name="Qu J."/>
            <person name="Song S.V."/>
            <person name="Sutton G.G."/>
            <person name="Vogel H."/>
            <person name="Walenz B.P."/>
            <person name="Xu W."/>
            <person name="Zhang H.J."/>
            <person name="Zou Z."/>
            <person name="Batterham P."/>
            <person name="Edwards O.R."/>
            <person name="Feyereisen R."/>
            <person name="Gibbs R.A."/>
            <person name="Heckel D.G."/>
            <person name="McGrath A."/>
            <person name="Robin C."/>
            <person name="Scherer S.E."/>
            <person name="Worley K.C."/>
            <person name="Wu Y.D."/>
        </authorList>
    </citation>
    <scope>NUCLEOTIDE SEQUENCE [LARGE SCALE GENOMIC DNA]</scope>
    <source>
        <strain evidence="2">Harm_GR_Male_#8</strain>
        <tissue evidence="2">Whole organism</tissue>
    </source>
</reference>
<dbReference type="EMBL" id="KZ150159">
    <property type="protein sequence ID" value="PZC72737.1"/>
    <property type="molecule type" value="Genomic_DNA"/>
</dbReference>
<feature type="chain" id="PRO_5015898357" evidence="1">
    <location>
        <begin position="18"/>
        <end position="71"/>
    </location>
</feature>
<proteinExistence type="predicted"/>
<keyword evidence="1" id="KW-0732">Signal</keyword>
<organism evidence="2 3">
    <name type="scientific">Helicoverpa armigera</name>
    <name type="common">Cotton bollworm</name>
    <name type="synonym">Heliothis armigera</name>
    <dbReference type="NCBI Taxonomy" id="29058"/>
    <lineage>
        <taxon>Eukaryota</taxon>
        <taxon>Metazoa</taxon>
        <taxon>Ecdysozoa</taxon>
        <taxon>Arthropoda</taxon>
        <taxon>Hexapoda</taxon>
        <taxon>Insecta</taxon>
        <taxon>Pterygota</taxon>
        <taxon>Neoptera</taxon>
        <taxon>Endopterygota</taxon>
        <taxon>Lepidoptera</taxon>
        <taxon>Glossata</taxon>
        <taxon>Ditrysia</taxon>
        <taxon>Noctuoidea</taxon>
        <taxon>Noctuidae</taxon>
        <taxon>Heliothinae</taxon>
        <taxon>Helicoverpa</taxon>
    </lineage>
</organism>
<evidence type="ECO:0000313" key="2">
    <source>
        <dbReference type="EMBL" id="PZC72737.1"/>
    </source>
</evidence>
<sequence length="71" mass="7785">MFLLQLFIIITIDETQIRYQPASEYGSSTVLTSTLRAAFVFAAKPPLGGSLRAYSAPRASGSQRARDYVLT</sequence>
<dbReference type="Proteomes" id="UP000249218">
    <property type="component" value="Unassembled WGS sequence"/>
</dbReference>
<protein>
    <submittedName>
        <fullName evidence="2">Uncharacterized protein</fullName>
    </submittedName>
</protein>
<keyword evidence="3" id="KW-1185">Reference proteome</keyword>
<accession>A0A2W1BHQ5</accession>
<gene>
    <name evidence="2" type="primary">HaOG210686</name>
    <name evidence="2" type="ORF">B5X24_HaOG210686</name>
</gene>
<name>A0A2W1BHQ5_HELAM</name>
<evidence type="ECO:0000256" key="1">
    <source>
        <dbReference type="SAM" id="SignalP"/>
    </source>
</evidence>
<dbReference type="AlphaFoldDB" id="A0A2W1BHQ5"/>